<feature type="domain" description="ABC transporter" evidence="5">
    <location>
        <begin position="16"/>
        <end position="255"/>
    </location>
</feature>
<keyword evidence="3" id="KW-0547">Nucleotide-binding</keyword>
<name>A0A0K9YL89_9BACL</name>
<reference evidence="7" key="2">
    <citation type="submission" date="2015-07" db="EMBL/GenBank/DDBJ databases">
        <title>MeaNS - Measles Nucleotide Surveillance Program.</title>
        <authorList>
            <person name="Tran T."/>
            <person name="Druce J."/>
        </authorList>
    </citation>
    <scope>NUCLEOTIDE SEQUENCE</scope>
    <source>
        <strain evidence="7">DSM 9887</strain>
    </source>
</reference>
<evidence type="ECO:0000256" key="1">
    <source>
        <dbReference type="ARBA" id="ARBA00005417"/>
    </source>
</evidence>
<comment type="similarity">
    <text evidence="1">Belongs to the ABC transporter superfamily.</text>
</comment>
<dbReference type="PANTHER" id="PTHR43776">
    <property type="entry name" value="TRANSPORT ATP-BINDING PROTEIN"/>
    <property type="match status" value="1"/>
</dbReference>
<evidence type="ECO:0000256" key="2">
    <source>
        <dbReference type="ARBA" id="ARBA00022448"/>
    </source>
</evidence>
<dbReference type="Proteomes" id="UP000319578">
    <property type="component" value="Unassembled WGS sequence"/>
</dbReference>
<dbReference type="PROSITE" id="PS00211">
    <property type="entry name" value="ABC_TRANSPORTER_1"/>
    <property type="match status" value="1"/>
</dbReference>
<dbReference type="RefSeq" id="WP_049741431.1">
    <property type="nucleotide sequence ID" value="NZ_BJON01000018.1"/>
</dbReference>
<evidence type="ECO:0000313" key="9">
    <source>
        <dbReference type="Proteomes" id="UP000319578"/>
    </source>
</evidence>
<evidence type="ECO:0000256" key="3">
    <source>
        <dbReference type="ARBA" id="ARBA00022741"/>
    </source>
</evidence>
<dbReference type="FunFam" id="3.40.50.300:FF:000016">
    <property type="entry name" value="Oligopeptide ABC transporter ATP-binding component"/>
    <property type="match status" value="1"/>
</dbReference>
<dbReference type="InterPro" id="IPR017871">
    <property type="entry name" value="ABC_transporter-like_CS"/>
</dbReference>
<reference evidence="6 9" key="3">
    <citation type="submission" date="2019-06" db="EMBL/GenBank/DDBJ databases">
        <title>Whole genome shotgun sequence of Brevibacillus reuszeri NBRC 15719.</title>
        <authorList>
            <person name="Hosoyama A."/>
            <person name="Uohara A."/>
            <person name="Ohji S."/>
            <person name="Ichikawa N."/>
        </authorList>
    </citation>
    <scope>NUCLEOTIDE SEQUENCE [LARGE SCALE GENOMIC DNA]</scope>
    <source>
        <strain evidence="6 9">NBRC 15719</strain>
    </source>
</reference>
<dbReference type="NCBIfam" id="NF008453">
    <property type="entry name" value="PRK11308.1"/>
    <property type="match status" value="1"/>
</dbReference>
<accession>A0A0K9YL89</accession>
<evidence type="ECO:0000313" key="7">
    <source>
        <dbReference type="EMBL" id="KNB69421.1"/>
    </source>
</evidence>
<comment type="caution">
    <text evidence="7">The sequence shown here is derived from an EMBL/GenBank/DDBJ whole genome shotgun (WGS) entry which is preliminary data.</text>
</comment>
<dbReference type="CDD" id="cd03257">
    <property type="entry name" value="ABC_NikE_OppD_transporters"/>
    <property type="match status" value="1"/>
</dbReference>
<keyword evidence="9" id="KW-1185">Reference proteome</keyword>
<dbReference type="Pfam" id="PF08352">
    <property type="entry name" value="oligo_HPY"/>
    <property type="match status" value="1"/>
</dbReference>
<dbReference type="EMBL" id="BJON01000018">
    <property type="protein sequence ID" value="GED70852.1"/>
    <property type="molecule type" value="Genomic_DNA"/>
</dbReference>
<dbReference type="AlphaFoldDB" id="A0A0K9YL89"/>
<dbReference type="SMART" id="SM00382">
    <property type="entry name" value="AAA"/>
    <property type="match status" value="1"/>
</dbReference>
<reference evidence="8" key="1">
    <citation type="submission" date="2015-07" db="EMBL/GenBank/DDBJ databases">
        <title>Genome sequencing project for genomic taxonomy and phylogenomics of Bacillus-like bacteria.</title>
        <authorList>
            <person name="Liu B."/>
            <person name="Wang J."/>
            <person name="Zhu Y."/>
            <person name="Liu G."/>
            <person name="Chen Q."/>
            <person name="Chen Z."/>
            <person name="Lan J."/>
            <person name="Che J."/>
            <person name="Ge C."/>
            <person name="Shi H."/>
            <person name="Pan Z."/>
            <person name="Liu X."/>
        </authorList>
    </citation>
    <scope>NUCLEOTIDE SEQUENCE [LARGE SCALE GENOMIC DNA]</scope>
    <source>
        <strain evidence="8">DSM 9887</strain>
    </source>
</reference>
<protein>
    <submittedName>
        <fullName evidence="6">ABC transporter ATP-binding protein</fullName>
    </submittedName>
</protein>
<dbReference type="NCBIfam" id="TIGR01727">
    <property type="entry name" value="oligo_HPY"/>
    <property type="match status" value="1"/>
</dbReference>
<dbReference type="GO" id="GO:0015833">
    <property type="term" value="P:peptide transport"/>
    <property type="evidence" value="ECO:0007669"/>
    <property type="project" value="InterPro"/>
</dbReference>
<evidence type="ECO:0000256" key="4">
    <source>
        <dbReference type="ARBA" id="ARBA00022840"/>
    </source>
</evidence>
<evidence type="ECO:0000259" key="5">
    <source>
        <dbReference type="PROSITE" id="PS50893"/>
    </source>
</evidence>
<dbReference type="Proteomes" id="UP000036834">
    <property type="component" value="Unassembled WGS sequence"/>
</dbReference>
<dbReference type="SUPFAM" id="SSF52540">
    <property type="entry name" value="P-loop containing nucleoside triphosphate hydrolases"/>
    <property type="match status" value="1"/>
</dbReference>
<dbReference type="GO" id="GO:0055085">
    <property type="term" value="P:transmembrane transport"/>
    <property type="evidence" value="ECO:0007669"/>
    <property type="project" value="UniProtKB-ARBA"/>
</dbReference>
<dbReference type="PATRIC" id="fig|54915.3.peg.4447"/>
<keyword evidence="4 6" id="KW-0067">ATP-binding</keyword>
<dbReference type="InterPro" id="IPR027417">
    <property type="entry name" value="P-loop_NTPase"/>
</dbReference>
<dbReference type="PROSITE" id="PS50893">
    <property type="entry name" value="ABC_TRANSPORTER_2"/>
    <property type="match status" value="1"/>
</dbReference>
<dbReference type="InterPro" id="IPR013563">
    <property type="entry name" value="Oligopep_ABC_C"/>
</dbReference>
<dbReference type="OrthoDB" id="9802264at2"/>
<dbReference type="STRING" id="54915.ADS79_26385"/>
<dbReference type="Pfam" id="PF00005">
    <property type="entry name" value="ABC_tran"/>
    <property type="match status" value="1"/>
</dbReference>
<dbReference type="GO" id="GO:0016887">
    <property type="term" value="F:ATP hydrolysis activity"/>
    <property type="evidence" value="ECO:0007669"/>
    <property type="project" value="InterPro"/>
</dbReference>
<sequence>MEPLVEVKELKVHFPVKKKMLQKTNTVVKAVDDISFAIRQGETLGLVGESGCGKSTTGRAVLQLFKPTSGEISFAGKRLSTLTASEMRQQRKHFQMVFQDPFSSLNPRLTVKEILDEPLKAHRLGNAGERSEKIRQIMEVCGLNHTFTDRYAHEFSGGQRQRIGIARALILRPQLVVADEPVSALDVSIQSQILNLMQDLQEEFQLTYLFISHDLGVVRHICNRVGVMYLGRMAELAPTEELYANPLHPYTRTLLSAIPVADPRLRKERIILQGDVPSAANPPRGCAFSGRCPNVMEICRESRPRMQQVTSEHHVACHLYE</sequence>
<organism evidence="7 8">
    <name type="scientific">Brevibacillus reuszeri</name>
    <dbReference type="NCBI Taxonomy" id="54915"/>
    <lineage>
        <taxon>Bacteria</taxon>
        <taxon>Bacillati</taxon>
        <taxon>Bacillota</taxon>
        <taxon>Bacilli</taxon>
        <taxon>Bacillales</taxon>
        <taxon>Paenibacillaceae</taxon>
        <taxon>Brevibacillus</taxon>
    </lineage>
</organism>
<evidence type="ECO:0000313" key="6">
    <source>
        <dbReference type="EMBL" id="GED70852.1"/>
    </source>
</evidence>
<keyword evidence="2" id="KW-0813">Transport</keyword>
<gene>
    <name evidence="7" type="ORF">ADS79_26385</name>
    <name evidence="6" type="ORF">BRE01_45540</name>
</gene>
<dbReference type="InterPro" id="IPR003439">
    <property type="entry name" value="ABC_transporter-like_ATP-bd"/>
</dbReference>
<dbReference type="InterPro" id="IPR003593">
    <property type="entry name" value="AAA+_ATPase"/>
</dbReference>
<dbReference type="Gene3D" id="3.40.50.300">
    <property type="entry name" value="P-loop containing nucleotide triphosphate hydrolases"/>
    <property type="match status" value="1"/>
</dbReference>
<dbReference type="EMBL" id="LGIQ01000011">
    <property type="protein sequence ID" value="KNB69421.1"/>
    <property type="molecule type" value="Genomic_DNA"/>
</dbReference>
<dbReference type="GO" id="GO:0005524">
    <property type="term" value="F:ATP binding"/>
    <property type="evidence" value="ECO:0007669"/>
    <property type="project" value="UniProtKB-KW"/>
</dbReference>
<proteinExistence type="inferred from homology"/>
<evidence type="ECO:0000313" key="8">
    <source>
        <dbReference type="Proteomes" id="UP000036834"/>
    </source>
</evidence>
<dbReference type="InterPro" id="IPR050319">
    <property type="entry name" value="ABC_transp_ATP-bind"/>
</dbReference>